<feature type="region of interest" description="Disordered" evidence="1">
    <location>
        <begin position="936"/>
        <end position="964"/>
    </location>
</feature>
<evidence type="ECO:0000313" key="4">
    <source>
        <dbReference type="Proteomes" id="UP001549313"/>
    </source>
</evidence>
<accession>A0ABV2RET3</accession>
<comment type="caution">
    <text evidence="3">The sequence shown here is derived from an EMBL/GenBank/DDBJ whole genome shotgun (WGS) entry which is preliminary data.</text>
</comment>
<keyword evidence="4" id="KW-1185">Reference proteome</keyword>
<gene>
    <name evidence="3" type="ORF">ABIE19_003050</name>
</gene>
<dbReference type="Gene3D" id="1.25.40.10">
    <property type="entry name" value="Tetratricopeptide repeat domain"/>
    <property type="match status" value="2"/>
</dbReference>
<feature type="signal peptide" evidence="2">
    <location>
        <begin position="1"/>
        <end position="32"/>
    </location>
</feature>
<dbReference type="EMBL" id="JBEPTF010000004">
    <property type="protein sequence ID" value="MET4685101.1"/>
    <property type="molecule type" value="Genomic_DNA"/>
</dbReference>
<evidence type="ECO:0000313" key="3">
    <source>
        <dbReference type="EMBL" id="MET4685101.1"/>
    </source>
</evidence>
<feature type="chain" id="PRO_5045728731" evidence="2">
    <location>
        <begin position="33"/>
        <end position="964"/>
    </location>
</feature>
<evidence type="ECO:0000256" key="2">
    <source>
        <dbReference type="SAM" id="SignalP"/>
    </source>
</evidence>
<evidence type="ECO:0000256" key="1">
    <source>
        <dbReference type="SAM" id="MobiDB-lite"/>
    </source>
</evidence>
<dbReference type="Proteomes" id="UP001549313">
    <property type="component" value="Unassembled WGS sequence"/>
</dbReference>
<name>A0ABV2RET3_9CAUL</name>
<proteinExistence type="predicted"/>
<reference evidence="3 4" key="1">
    <citation type="submission" date="2024-06" db="EMBL/GenBank/DDBJ databases">
        <title>Sorghum-associated microbial communities from plants grown in Nebraska, USA.</title>
        <authorList>
            <person name="Schachtman D."/>
        </authorList>
    </citation>
    <scope>NUCLEOTIDE SEQUENCE [LARGE SCALE GENOMIC DNA]</scope>
    <source>
        <strain evidence="3 4">2814</strain>
    </source>
</reference>
<protein>
    <submittedName>
        <fullName evidence="3">Negative regulator of RcsB-dependent stress response</fullName>
    </submittedName>
</protein>
<dbReference type="SUPFAM" id="SSF48452">
    <property type="entry name" value="TPR-like"/>
    <property type="match status" value="2"/>
</dbReference>
<dbReference type="InterPro" id="IPR011990">
    <property type="entry name" value="TPR-like_helical_dom_sf"/>
</dbReference>
<organism evidence="3 4">
    <name type="scientific">Brevundimonas faecalis</name>
    <dbReference type="NCBI Taxonomy" id="947378"/>
    <lineage>
        <taxon>Bacteria</taxon>
        <taxon>Pseudomonadati</taxon>
        <taxon>Pseudomonadota</taxon>
        <taxon>Alphaproteobacteria</taxon>
        <taxon>Caulobacterales</taxon>
        <taxon>Caulobacteraceae</taxon>
        <taxon>Brevundimonas</taxon>
    </lineage>
</organism>
<sequence>MSGATASKRVLKTTVAAAAAGVVVLAPLSPHAESQARTGDPVEIRVGVNPVFTKVEFAGVVGARARVRQEGRVVVVRIGTTAAPDVSRLRVDPPKGVEKIETRSTPGGTELVLTLAEGAAASTGSADGAVWLNLYAPGPRADGSRPSPVPAGGVVPVAAEIKDEATSLTFRWAAPVGAAVFRRGEAVWVVFDAAARMNMPKGVQAGAAAKARWAAGPDFTAIRIPAAEGQAVSARADGAAWVVTLGGMAPSVSGVDIERDDTAQTALTARMAGATRTIWLTDPMVGDRFAAVTALAPGKGLRTGRRTVDLNLLPTAHGLAVETPTDDLTVKAEGDVVVLSRPRGLSLSPPTVGLEAAAHADTAPKAAPRPALILADWGGSEEGGFIARRAQLQEAAERESMRAVDDPRAPIEARLALARFLVGNGLGYEAIGVLNALVKQTPAMQGVAEVRGLRGAARASIGRLDEAEADFSSSALAGDPSTRVWQGYIAAQRGDWATARQGFAAGAGVVDGFSPEWRARFGTAHALAAVETGDLNAARELLAYVFSQPEISAPDQLAARLVQAKLFELEQTPDRALALYKAVARAPLDGVSTPARLGVVRLEMAKGTLKPDQAAAQLEALKWRWRGDMTELSVIRTLGELYLSQGRYREALTTLKAAGRKIMTLPGGDKLQADLDGAFRALFLDGAADGLQPVQALALFFDFRELTPVGADGDEMVRRLARRLIDVDLLDQAAELLKYQAENRLDGVARAQVSTNLATVYLMNRQPEQALQAIWSSRTTLLPTAMNAERRALEARALMELGRYDHALEVLGKDASPAARDVRAEILWKQQQWGAAAALYEQQLGNRYRDTVIPLTADEESRLIRAGVGYSLARDAASLNRLSRNYSGFADGARASGAIRIALAGLDGADGSGRPQDFAALSAGADTYAGWIAQTKAQFRERTTPQKTGGDRPAPARPQAAAAA</sequence>
<keyword evidence="2" id="KW-0732">Signal</keyword>